<dbReference type="OrthoDB" id="3224390at2759"/>
<dbReference type="GO" id="GO:0016829">
    <property type="term" value="F:lyase activity"/>
    <property type="evidence" value="ECO:0007669"/>
    <property type="project" value="InterPro"/>
</dbReference>
<reference evidence="5" key="2">
    <citation type="submission" date="2015-01" db="EMBL/GenBank/DDBJ databases">
        <title>Evolutionary Origins and Diversification of the Mycorrhizal Mutualists.</title>
        <authorList>
            <consortium name="DOE Joint Genome Institute"/>
            <consortium name="Mycorrhizal Genomics Consortium"/>
            <person name="Kohler A."/>
            <person name="Kuo A."/>
            <person name="Nagy L.G."/>
            <person name="Floudas D."/>
            <person name="Copeland A."/>
            <person name="Barry K.W."/>
            <person name="Cichocki N."/>
            <person name="Veneault-Fourrey C."/>
            <person name="LaButti K."/>
            <person name="Lindquist E.A."/>
            <person name="Lipzen A."/>
            <person name="Lundell T."/>
            <person name="Morin E."/>
            <person name="Murat C."/>
            <person name="Riley R."/>
            <person name="Ohm R."/>
            <person name="Sun H."/>
            <person name="Tunlid A."/>
            <person name="Henrissat B."/>
            <person name="Grigoriev I.V."/>
            <person name="Hibbett D.S."/>
            <person name="Martin F."/>
        </authorList>
    </citation>
    <scope>NUCLEOTIDE SEQUENCE [LARGE SCALE GENOMIC DNA]</scope>
    <source>
        <strain evidence="5">MUT 4182</strain>
    </source>
</reference>
<dbReference type="InterPro" id="IPR008929">
    <property type="entry name" value="Chondroitin_lyas"/>
</dbReference>
<dbReference type="STRING" id="1051891.A0A0C3QT92"/>
<proteinExistence type="predicted"/>
<dbReference type="AlphaFoldDB" id="A0A0C3QT92"/>
<evidence type="ECO:0000259" key="3">
    <source>
        <dbReference type="Pfam" id="PF07940"/>
    </source>
</evidence>
<accession>A0A0C3QT92</accession>
<feature type="region of interest" description="Disordered" evidence="2">
    <location>
        <begin position="18"/>
        <end position="48"/>
    </location>
</feature>
<reference evidence="4 5" key="1">
    <citation type="submission" date="2014-04" db="EMBL/GenBank/DDBJ databases">
        <authorList>
            <consortium name="DOE Joint Genome Institute"/>
            <person name="Kuo A."/>
            <person name="Girlanda M."/>
            <person name="Perotto S."/>
            <person name="Kohler A."/>
            <person name="Nagy L.G."/>
            <person name="Floudas D."/>
            <person name="Copeland A."/>
            <person name="Barry K.W."/>
            <person name="Cichocki N."/>
            <person name="Veneault-Fourrey C."/>
            <person name="LaButti K."/>
            <person name="Lindquist E.A."/>
            <person name="Lipzen A."/>
            <person name="Lundell T."/>
            <person name="Morin E."/>
            <person name="Murat C."/>
            <person name="Sun H."/>
            <person name="Tunlid A."/>
            <person name="Henrissat B."/>
            <person name="Grigoriev I.V."/>
            <person name="Hibbett D.S."/>
            <person name="Martin F."/>
            <person name="Nordberg H.P."/>
            <person name="Cantor M.N."/>
            <person name="Hua S.X."/>
        </authorList>
    </citation>
    <scope>NUCLEOTIDE SEQUENCE [LARGE SCALE GENOMIC DNA]</scope>
    <source>
        <strain evidence="4 5">MUT 4182</strain>
    </source>
</reference>
<evidence type="ECO:0000256" key="2">
    <source>
        <dbReference type="SAM" id="MobiDB-lite"/>
    </source>
</evidence>
<dbReference type="PANTHER" id="PTHR38045:SF1">
    <property type="entry name" value="HEPARINASE II_III-LIKE PROTEIN"/>
    <property type="match status" value="1"/>
</dbReference>
<feature type="domain" description="Heparinase II/III-like C-terminal" evidence="3">
    <location>
        <begin position="415"/>
        <end position="594"/>
    </location>
</feature>
<keyword evidence="5" id="KW-1185">Reference proteome</keyword>
<evidence type="ECO:0000313" key="4">
    <source>
        <dbReference type="EMBL" id="KIO31339.1"/>
    </source>
</evidence>
<gene>
    <name evidence="4" type="ORF">M407DRAFT_220470</name>
</gene>
<comment type="subcellular location">
    <subcellularLocation>
        <location evidence="1">Cell envelope</location>
    </subcellularLocation>
</comment>
<evidence type="ECO:0000313" key="5">
    <source>
        <dbReference type="Proteomes" id="UP000054248"/>
    </source>
</evidence>
<evidence type="ECO:0000256" key="1">
    <source>
        <dbReference type="ARBA" id="ARBA00004196"/>
    </source>
</evidence>
<dbReference type="PANTHER" id="PTHR38045">
    <property type="entry name" value="CHROMOSOME 1, WHOLE GENOME SHOTGUN SEQUENCE"/>
    <property type="match status" value="1"/>
</dbReference>
<dbReference type="HOGENOM" id="CLU_008982_1_0_1"/>
<dbReference type="SUPFAM" id="SSF48230">
    <property type="entry name" value="Chondroitin AC/alginate lyase"/>
    <property type="match status" value="1"/>
</dbReference>
<feature type="compositionally biased region" description="Polar residues" evidence="2">
    <location>
        <begin position="18"/>
        <end position="43"/>
    </location>
</feature>
<dbReference type="Proteomes" id="UP000054248">
    <property type="component" value="Unassembled WGS sequence"/>
</dbReference>
<dbReference type="EMBL" id="KN822964">
    <property type="protein sequence ID" value="KIO31339.1"/>
    <property type="molecule type" value="Genomic_DNA"/>
</dbReference>
<sequence>MPILNFYLNSQAYATSGPSPTFAGSPSASNPNNDPFQPSSPQPTVMRPDRPRLIAPAYRWSQLPTLVGSDSYMQAFDGTIMSNANQFAQSSPVSPSANETGAYGVPGQVKMRIKAFAYAYRVTSSETWLSLIWAEIQNILTYAQVPSNPLSSPYPYQLPYVIDWYELTSALAIAYDWLFDSWTAEQRRQIESLILWAGLSSAIHDFGLDNSTPAAWTTAPGEENCISNAGVLMGLLAMWDALPSNWASNADSAQRVFAQSLNSAQSYCANSVSSDGSWIETPSAGLAGTTAQAELAASFLAATGGTYGLMTANPNFERYGLSLMYATGNQGLFDYGDAEPTMYSASGNSMMFYATQYNHPEYMLFQRDRSDAADPWSMFWYEPTVAGQFWSVLPLDHYFDDPRDSWASMRSSWTDGQGLFVAMKSGKLTGHSAKGDLDLGDFVIDALGERWAVELGSGMLNATGYSDSEAQDSLRWLYYRKRTEGQNTILIAGENQNVGASPTCNFGSTNTVQSAKEGFDVPLDSTAFFTTDISTAYGEGCSVKRGIRLLNGRRQVLLQDDVSCNQGPIEWRMHTKATVQLDGSGFVATLTLNGHTMEIRIINPPNGACFKAEDAVRQPSDPSLPPGTIDQPNQGVTVLYISLPAGSYNLQVLFNPQWPDLAADHYVTPPFIQIDGWTLTSHG</sequence>
<organism evidence="4 5">
    <name type="scientific">Tulasnella calospora MUT 4182</name>
    <dbReference type="NCBI Taxonomy" id="1051891"/>
    <lineage>
        <taxon>Eukaryota</taxon>
        <taxon>Fungi</taxon>
        <taxon>Dikarya</taxon>
        <taxon>Basidiomycota</taxon>
        <taxon>Agaricomycotina</taxon>
        <taxon>Agaricomycetes</taxon>
        <taxon>Cantharellales</taxon>
        <taxon>Tulasnellaceae</taxon>
        <taxon>Tulasnella</taxon>
    </lineage>
</organism>
<dbReference type="Pfam" id="PF07940">
    <property type="entry name" value="Hepar_II_III_C"/>
    <property type="match status" value="1"/>
</dbReference>
<name>A0A0C3QT92_9AGAM</name>
<protein>
    <recommendedName>
        <fullName evidence="3">Heparinase II/III-like C-terminal domain-containing protein</fullName>
    </recommendedName>
</protein>
<dbReference type="Gene3D" id="2.70.98.70">
    <property type="match status" value="1"/>
</dbReference>
<dbReference type="InterPro" id="IPR012480">
    <property type="entry name" value="Hepar_II_III_C"/>
</dbReference>
<dbReference type="Gene3D" id="1.50.10.100">
    <property type="entry name" value="Chondroitin AC/alginate lyase"/>
    <property type="match status" value="1"/>
</dbReference>